<proteinExistence type="predicted"/>
<feature type="chain" id="PRO_5046985381" evidence="3">
    <location>
        <begin position="27"/>
        <end position="244"/>
    </location>
</feature>
<evidence type="ECO:0000256" key="2">
    <source>
        <dbReference type="SAM" id="MobiDB-lite"/>
    </source>
</evidence>
<keyword evidence="5" id="KW-1185">Reference proteome</keyword>
<evidence type="ECO:0000256" key="3">
    <source>
        <dbReference type="SAM" id="SignalP"/>
    </source>
</evidence>
<comment type="caution">
    <text evidence="4">The sequence shown here is derived from an EMBL/GenBank/DDBJ whole genome shotgun (WGS) entry which is preliminary data.</text>
</comment>
<keyword evidence="1" id="KW-0175">Coiled coil</keyword>
<evidence type="ECO:0000313" key="4">
    <source>
        <dbReference type="EMBL" id="MEK8034266.1"/>
    </source>
</evidence>
<feature type="region of interest" description="Disordered" evidence="2">
    <location>
        <begin position="220"/>
        <end position="244"/>
    </location>
</feature>
<dbReference type="RefSeq" id="WP_341428693.1">
    <property type="nucleotide sequence ID" value="NZ_JBBUTG010000026.1"/>
</dbReference>
<gene>
    <name evidence="4" type="ORF">AACH06_25855</name>
</gene>
<dbReference type="SUPFAM" id="SSF101082">
    <property type="entry name" value="Typo IV secretion system protein TraC"/>
    <property type="match status" value="1"/>
</dbReference>
<reference evidence="4 5" key="1">
    <citation type="submission" date="2024-04" db="EMBL/GenBank/DDBJ databases">
        <title>Novel species of the genus Ideonella isolated from streams.</title>
        <authorList>
            <person name="Lu H."/>
        </authorList>
    </citation>
    <scope>NUCLEOTIDE SEQUENCE [LARGE SCALE GENOMIC DNA]</scope>
    <source>
        <strain evidence="4 5">DXS29W</strain>
    </source>
</reference>
<sequence length="244" mass="26768">MHIPATKTTKALVLALSLTLFTSASRSQGIPVIDLQQLLQAIQQVMQGLEELENQITQIQQLDDQIDQMETQVKSMTGSRALGLILNDKDLQNYVPSNVTTIVKNVDSRGYASLTATAKSLRDARMVYNCADLSGQARTDCQAQLGQPYQAKAIMMDALEAAKGRIGQIEGLMNQINATQDPKAVAEIQARLDAENALLQHEQAQINMARGMSEAERAVAESRAREAQLQQTSRTGRLSDYVPR</sequence>
<evidence type="ECO:0000256" key="1">
    <source>
        <dbReference type="SAM" id="Coils"/>
    </source>
</evidence>
<protein>
    <submittedName>
        <fullName evidence="4">Type IV secretion system protein</fullName>
    </submittedName>
</protein>
<evidence type="ECO:0000313" key="5">
    <source>
        <dbReference type="Proteomes" id="UP001371218"/>
    </source>
</evidence>
<organism evidence="4 5">
    <name type="scientific">Ideonella lacteola</name>
    <dbReference type="NCBI Taxonomy" id="2984193"/>
    <lineage>
        <taxon>Bacteria</taxon>
        <taxon>Pseudomonadati</taxon>
        <taxon>Pseudomonadota</taxon>
        <taxon>Betaproteobacteria</taxon>
        <taxon>Burkholderiales</taxon>
        <taxon>Sphaerotilaceae</taxon>
        <taxon>Ideonella</taxon>
    </lineage>
</organism>
<dbReference type="InterPro" id="IPR023220">
    <property type="entry name" value="T4SS_VirB5-domain"/>
</dbReference>
<dbReference type="CDD" id="cd14262">
    <property type="entry name" value="VirB5_like"/>
    <property type="match status" value="1"/>
</dbReference>
<dbReference type="InterPro" id="IPR014158">
    <property type="entry name" value="T4SS_VirB5"/>
</dbReference>
<feature type="signal peptide" evidence="3">
    <location>
        <begin position="1"/>
        <end position="26"/>
    </location>
</feature>
<dbReference type="Proteomes" id="UP001371218">
    <property type="component" value="Unassembled WGS sequence"/>
</dbReference>
<feature type="coiled-coil region" evidence="1">
    <location>
        <begin position="32"/>
        <end position="79"/>
    </location>
</feature>
<dbReference type="EMBL" id="JBBUTG010000026">
    <property type="protein sequence ID" value="MEK8034266.1"/>
    <property type="molecule type" value="Genomic_DNA"/>
</dbReference>
<name>A0ABU9BWL2_9BURK</name>
<accession>A0ABU9BWL2</accession>
<dbReference type="Gene3D" id="1.20.58.430">
    <property type="entry name" value="Type IV secretion system, VirB5-domain"/>
    <property type="match status" value="1"/>
</dbReference>
<keyword evidence="3" id="KW-0732">Signal</keyword>
<dbReference type="Pfam" id="PF07996">
    <property type="entry name" value="T4SS"/>
    <property type="match status" value="1"/>
</dbReference>